<dbReference type="Proteomes" id="UP000778970">
    <property type="component" value="Unassembled WGS sequence"/>
</dbReference>
<dbReference type="NCBIfam" id="TIGR01174">
    <property type="entry name" value="ftsA"/>
    <property type="match status" value="1"/>
</dbReference>
<feature type="domain" description="SHS2" evidence="7">
    <location>
        <begin position="13"/>
        <end position="204"/>
    </location>
</feature>
<organism evidence="8 9">
    <name type="scientific">Rhodovibrio salinarum</name>
    <dbReference type="NCBI Taxonomy" id="1087"/>
    <lineage>
        <taxon>Bacteria</taxon>
        <taxon>Pseudomonadati</taxon>
        <taxon>Pseudomonadota</taxon>
        <taxon>Alphaproteobacteria</taxon>
        <taxon>Rhodospirillales</taxon>
        <taxon>Rhodovibrionaceae</taxon>
        <taxon>Rhodovibrio</taxon>
    </lineage>
</organism>
<dbReference type="PANTHER" id="PTHR32432">
    <property type="entry name" value="CELL DIVISION PROTEIN FTSA-RELATED"/>
    <property type="match status" value="1"/>
</dbReference>
<gene>
    <name evidence="5 8" type="primary">ftsA</name>
    <name evidence="8" type="ORF">CKO21_04515</name>
</gene>
<dbReference type="RefSeq" id="WP_027289365.1">
    <property type="nucleotide sequence ID" value="NZ_NRRE01000017.1"/>
</dbReference>
<dbReference type="Gene3D" id="3.30.420.40">
    <property type="match status" value="2"/>
</dbReference>
<comment type="similarity">
    <text evidence="5 6">Belongs to the FtsA/MreB family.</text>
</comment>
<comment type="subcellular location">
    <subcellularLocation>
        <location evidence="5">Cell membrane</location>
        <topology evidence="5">Peripheral membrane protein</topology>
        <orientation evidence="5">Cytoplasmic side</orientation>
    </subcellularLocation>
    <text evidence="5">Localizes to the Z ring in an FtsZ-dependent manner. Targeted to the membrane through a conserved C-terminal amphipathic helix.</text>
</comment>
<reference evidence="8" key="2">
    <citation type="journal article" date="2020" name="Microorganisms">
        <title>Osmotic Adaptation and Compatible Solute Biosynthesis of Phototrophic Bacteria as Revealed from Genome Analyses.</title>
        <authorList>
            <person name="Imhoff J.F."/>
            <person name="Rahn T."/>
            <person name="Kunzel S."/>
            <person name="Keller A."/>
            <person name="Neulinger S.C."/>
        </authorList>
    </citation>
    <scope>NUCLEOTIDE SEQUENCE</scope>
    <source>
        <strain evidence="8">DSM 9154</strain>
    </source>
</reference>
<dbReference type="InterPro" id="IPR050696">
    <property type="entry name" value="FtsA/MreB"/>
</dbReference>
<name>A0A934UZL2_9PROT</name>
<dbReference type="Pfam" id="PF02491">
    <property type="entry name" value="SHS2_FTSA"/>
    <property type="match status" value="1"/>
</dbReference>
<dbReference type="EMBL" id="NRRE01000017">
    <property type="protein sequence ID" value="MBK1696505.1"/>
    <property type="molecule type" value="Genomic_DNA"/>
</dbReference>
<evidence type="ECO:0000256" key="5">
    <source>
        <dbReference type="HAMAP-Rule" id="MF_02033"/>
    </source>
</evidence>
<evidence type="ECO:0000256" key="2">
    <source>
        <dbReference type="ARBA" id="ARBA00022618"/>
    </source>
</evidence>
<keyword evidence="2 5" id="KW-0132">Cell division</keyword>
<keyword evidence="9" id="KW-1185">Reference proteome</keyword>
<comment type="subunit">
    <text evidence="5">Self-interacts. Interacts with FtsZ.</text>
</comment>
<evidence type="ECO:0000256" key="3">
    <source>
        <dbReference type="ARBA" id="ARBA00023136"/>
    </source>
</evidence>
<dbReference type="AlphaFoldDB" id="A0A934UZL2"/>
<comment type="function">
    <text evidence="5 6">Cell division protein that is involved in the assembly of the Z ring. May serve as a membrane anchor for the Z ring.</text>
</comment>
<dbReference type="InterPro" id="IPR020823">
    <property type="entry name" value="Cell_div_FtsA"/>
</dbReference>
<dbReference type="SMART" id="SM00842">
    <property type="entry name" value="FtsA"/>
    <property type="match status" value="1"/>
</dbReference>
<accession>A0A934UZL2</accession>
<dbReference type="SUPFAM" id="SSF53067">
    <property type="entry name" value="Actin-like ATPase domain"/>
    <property type="match status" value="2"/>
</dbReference>
<keyword evidence="4 5" id="KW-0131">Cell cycle</keyword>
<dbReference type="GO" id="GO:0043093">
    <property type="term" value="P:FtsZ-dependent cytokinesis"/>
    <property type="evidence" value="ECO:0007669"/>
    <property type="project" value="UniProtKB-UniRule"/>
</dbReference>
<comment type="caution">
    <text evidence="8">The sequence shown here is derived from an EMBL/GenBank/DDBJ whole genome shotgun (WGS) entry which is preliminary data.</text>
</comment>
<dbReference type="PANTHER" id="PTHR32432:SF4">
    <property type="entry name" value="CELL DIVISION PROTEIN FTSA"/>
    <property type="match status" value="1"/>
</dbReference>
<dbReference type="PIRSF" id="PIRSF003101">
    <property type="entry name" value="FtsA"/>
    <property type="match status" value="1"/>
</dbReference>
<keyword evidence="1 5" id="KW-1003">Cell membrane</keyword>
<evidence type="ECO:0000313" key="8">
    <source>
        <dbReference type="EMBL" id="MBK1696505.1"/>
    </source>
</evidence>
<dbReference type="GO" id="GO:0009898">
    <property type="term" value="C:cytoplasmic side of plasma membrane"/>
    <property type="evidence" value="ECO:0007669"/>
    <property type="project" value="UniProtKB-UniRule"/>
</dbReference>
<dbReference type="CDD" id="cd24048">
    <property type="entry name" value="ASKHA_NBD_FtsA"/>
    <property type="match status" value="1"/>
</dbReference>
<dbReference type="HAMAP" id="MF_02033">
    <property type="entry name" value="FtsA"/>
    <property type="match status" value="1"/>
</dbReference>
<evidence type="ECO:0000256" key="4">
    <source>
        <dbReference type="ARBA" id="ARBA00023306"/>
    </source>
</evidence>
<protein>
    <recommendedName>
        <fullName evidence="5 6">Cell division protein FtsA</fullName>
    </recommendedName>
</protein>
<dbReference type="Pfam" id="PF14450">
    <property type="entry name" value="FtsA"/>
    <property type="match status" value="2"/>
</dbReference>
<evidence type="ECO:0000313" key="9">
    <source>
        <dbReference type="Proteomes" id="UP000778970"/>
    </source>
</evidence>
<dbReference type="GO" id="GO:0032153">
    <property type="term" value="C:cell division site"/>
    <property type="evidence" value="ECO:0007669"/>
    <property type="project" value="UniProtKB-UniRule"/>
</dbReference>
<reference evidence="8" key="1">
    <citation type="submission" date="2017-08" db="EMBL/GenBank/DDBJ databases">
        <authorList>
            <person name="Imhoff J.F."/>
            <person name="Rahn T."/>
            <person name="Kuenzel S."/>
            <person name="Neulinger S.C."/>
        </authorList>
    </citation>
    <scope>NUCLEOTIDE SEQUENCE</scope>
    <source>
        <strain evidence="8">DSM 9154</strain>
    </source>
</reference>
<evidence type="ECO:0000259" key="7">
    <source>
        <dbReference type="SMART" id="SM00842"/>
    </source>
</evidence>
<evidence type="ECO:0000256" key="6">
    <source>
        <dbReference type="PIRNR" id="PIRNR003101"/>
    </source>
</evidence>
<dbReference type="InterPro" id="IPR043129">
    <property type="entry name" value="ATPase_NBD"/>
</dbReference>
<dbReference type="InterPro" id="IPR003494">
    <property type="entry name" value="SHS2_FtsA"/>
</dbReference>
<keyword evidence="3 5" id="KW-0472">Membrane</keyword>
<sequence length="423" mass="44503">MRRVLASAKTGTIAALDIGSSKICCFIARVDEHNRPRIVGIGQQASRGVKAGAVVDMEAAEMAIRSAVDAAERMAGETLEQVVVNLSGGNPASNTVGIEVSINGHAIHDADLQRALEPHRLTHALNGHAGHGREIVHSIATGYAVDGTRGIQDPRGMYGEQLGVNMHVVTAASGPMKNLMHCIERCHLDVAAVVVSPYAAGLAALVEDETDLGVTLIDMGGGTTTIAVFGEGEVLHTDVVPVGGQHVTNDIARGLSTSRVHAERMKTLYGHAVAAAADERETIEVPQVGEEDSGATQQVPRSLLTGIIQPRLEETFELVRSRLEASGAERIAGRRVVLTGGASQLPGIRDLASLVLDKQVRVGRPIRVSGLAEATGGPAYATCAGLLTYAIEAETAAPRPSRPEAREPGNVLGRLGHWLREHF</sequence>
<proteinExistence type="inferred from homology"/>
<evidence type="ECO:0000256" key="1">
    <source>
        <dbReference type="ARBA" id="ARBA00022475"/>
    </source>
</evidence>